<accession>A0A9Q1GH15</accession>
<dbReference type="SUPFAM" id="SSF56219">
    <property type="entry name" value="DNase I-like"/>
    <property type="match status" value="1"/>
</dbReference>
<evidence type="ECO:0000313" key="1">
    <source>
        <dbReference type="EMBL" id="KAJ8419773.1"/>
    </source>
</evidence>
<organism evidence="1 2">
    <name type="scientific">Carnegiea gigantea</name>
    <dbReference type="NCBI Taxonomy" id="171969"/>
    <lineage>
        <taxon>Eukaryota</taxon>
        <taxon>Viridiplantae</taxon>
        <taxon>Streptophyta</taxon>
        <taxon>Embryophyta</taxon>
        <taxon>Tracheophyta</taxon>
        <taxon>Spermatophyta</taxon>
        <taxon>Magnoliopsida</taxon>
        <taxon>eudicotyledons</taxon>
        <taxon>Gunneridae</taxon>
        <taxon>Pentapetalae</taxon>
        <taxon>Caryophyllales</taxon>
        <taxon>Cactineae</taxon>
        <taxon>Cactaceae</taxon>
        <taxon>Cactoideae</taxon>
        <taxon>Echinocereeae</taxon>
        <taxon>Carnegiea</taxon>
    </lineage>
</organism>
<proteinExistence type="predicted"/>
<dbReference type="OrthoDB" id="1113760at2759"/>
<comment type="caution">
    <text evidence="1">The sequence shown here is derived from an EMBL/GenBank/DDBJ whole genome shotgun (WGS) entry which is preliminary data.</text>
</comment>
<sequence length="486" mass="56639">MESLSKIGSMLGIPIKTDKTTKEKAALSYARLLIEMPVSGPFSDCIDFIFDGDKVVRQFVKYEWKPTKCTHCLMFGHEEQNCTKKQRIYPWCVMGDFNSVLHPGERTGGDEIQSAEITYFSQCLKDCDLYEINTTGVFFTWTNKTVWSKIDRVLGLGYTHVQSLTKGLSDYALLKINFPSCLKRRQVFRFYEMWTFDPLFKNLVTQHWAKQPPNNKLHNLCITLKNFKRMNRRPGIVHEDSAFIPLPGEIVKQTTMSYVYTIRDEQGRVVEGFEEVAKVITTYYQKLLANREKSQTIVGGCNSIQRQSLLIGTGYEEGTLPFRYLRVPISANTLSKLENSMLVEKITKRIKGSTTSIRWQWDGGRDREYTIQQGYNWYAPNRERYRWTKLVWSNLNIPRHTFTAWVTMRHKLPCQQAEETHAHLFYHYVKAREVWAEMSNWLGLVTLPTVIENPENQKEDCLCYGHSSYTPAMVGSKLVHIFRRRT</sequence>
<dbReference type="PANTHER" id="PTHR33710">
    <property type="entry name" value="BNAC02G09200D PROTEIN"/>
    <property type="match status" value="1"/>
</dbReference>
<protein>
    <recommendedName>
        <fullName evidence="3">Reverse transcriptase zinc-binding domain-containing protein</fullName>
    </recommendedName>
</protein>
<evidence type="ECO:0008006" key="3">
    <source>
        <dbReference type="Google" id="ProtNLM"/>
    </source>
</evidence>
<dbReference type="Gene3D" id="3.60.10.10">
    <property type="entry name" value="Endonuclease/exonuclease/phosphatase"/>
    <property type="match status" value="1"/>
</dbReference>
<name>A0A9Q1GH15_9CARY</name>
<keyword evidence="2" id="KW-1185">Reference proteome</keyword>
<dbReference type="InterPro" id="IPR036691">
    <property type="entry name" value="Endo/exonu/phosph_ase_sf"/>
</dbReference>
<dbReference type="EMBL" id="JAKOGI010004453">
    <property type="protein sequence ID" value="KAJ8419773.1"/>
    <property type="molecule type" value="Genomic_DNA"/>
</dbReference>
<gene>
    <name evidence="1" type="ORF">Cgig2_002904</name>
</gene>
<dbReference type="PANTHER" id="PTHR33710:SF71">
    <property type="entry name" value="ENDONUCLEASE_EXONUCLEASE_PHOSPHATASE DOMAIN-CONTAINING PROTEIN"/>
    <property type="match status" value="1"/>
</dbReference>
<evidence type="ECO:0000313" key="2">
    <source>
        <dbReference type="Proteomes" id="UP001153076"/>
    </source>
</evidence>
<reference evidence="1" key="1">
    <citation type="submission" date="2022-04" db="EMBL/GenBank/DDBJ databases">
        <title>Carnegiea gigantea Genome sequencing and assembly v2.</title>
        <authorList>
            <person name="Copetti D."/>
            <person name="Sanderson M.J."/>
            <person name="Burquez A."/>
            <person name="Wojciechowski M.F."/>
        </authorList>
    </citation>
    <scope>NUCLEOTIDE SEQUENCE</scope>
    <source>
        <strain evidence="1">SGP5-SGP5p</strain>
        <tissue evidence="1">Aerial part</tissue>
    </source>
</reference>
<dbReference type="Proteomes" id="UP001153076">
    <property type="component" value="Unassembled WGS sequence"/>
</dbReference>
<dbReference type="AlphaFoldDB" id="A0A9Q1GH15"/>